<evidence type="ECO:0000313" key="1">
    <source>
        <dbReference type="Proteomes" id="UP000095282"/>
    </source>
</evidence>
<sequence length="96" mass="11069">MCYVVVCNLEILIPRVIAIFVRICYPWARYWVVVAEQFSSAIAAMFTRMDSVIYASYCEFAAKYCRSRRLMCDVTCSFVDHVLSQSRPVLPPVSQN</sequence>
<dbReference type="AlphaFoldDB" id="A0A1I7TYX7"/>
<dbReference type="eggNOG" id="ENOG502SG7Q">
    <property type="taxonomic scope" value="Eukaryota"/>
</dbReference>
<organism evidence="1 2">
    <name type="scientific">Caenorhabditis tropicalis</name>
    <dbReference type="NCBI Taxonomy" id="1561998"/>
    <lineage>
        <taxon>Eukaryota</taxon>
        <taxon>Metazoa</taxon>
        <taxon>Ecdysozoa</taxon>
        <taxon>Nematoda</taxon>
        <taxon>Chromadorea</taxon>
        <taxon>Rhabditida</taxon>
        <taxon>Rhabditina</taxon>
        <taxon>Rhabditomorpha</taxon>
        <taxon>Rhabditoidea</taxon>
        <taxon>Rhabditidae</taxon>
        <taxon>Peloderinae</taxon>
        <taxon>Caenorhabditis</taxon>
    </lineage>
</organism>
<accession>A0A1I7TYX7</accession>
<dbReference type="Proteomes" id="UP000095282">
    <property type="component" value="Unplaced"/>
</dbReference>
<protein>
    <submittedName>
        <fullName evidence="2">Secreted protein</fullName>
    </submittedName>
</protein>
<keyword evidence="1" id="KW-1185">Reference proteome</keyword>
<proteinExistence type="predicted"/>
<evidence type="ECO:0000313" key="2">
    <source>
        <dbReference type="WBParaSite" id="Csp11.Scaffold629.g13182.t1"/>
    </source>
</evidence>
<dbReference type="WBParaSite" id="Csp11.Scaffold629.g13182.t1">
    <property type="protein sequence ID" value="Csp11.Scaffold629.g13182.t1"/>
    <property type="gene ID" value="Csp11.Scaffold629.g13182"/>
</dbReference>
<name>A0A1I7TYX7_9PELO</name>
<reference evidence="2" key="1">
    <citation type="submission" date="2016-11" db="UniProtKB">
        <authorList>
            <consortium name="WormBaseParasite"/>
        </authorList>
    </citation>
    <scope>IDENTIFICATION</scope>
</reference>